<name>A0A0F9S5M3_9ZZZZ</name>
<protein>
    <recommendedName>
        <fullName evidence="3">Portal protein</fullName>
    </recommendedName>
</protein>
<proteinExistence type="predicted"/>
<sequence>MNVKDIQDLRAYLVDTYHANRVREQEIDEKYRKDTFDVPFIQDEYWIVRTGKGGRMVDAPAEHILTSNPQVFREPHRKGATEAQEKVGKELNRWANKLLWQSPQPYKQFVKHLLGPGESWIYVIHNEMFNRDDPNSMPIKFILHYPTIVFVDPIGGEDDGVPGRILLYYLRTADNIKRAYPWWTWKERRSRDWSDKIPFLMYYDKDIRYLEADKEGLLTDKAGNLSNGDGIQENIYGFVPFMHAYSGFGSGSADGDPSELAVGRLRNVRDLLGEQCAIRSTMNTLIHKFAHKPVDLIYPGEGPAPTGDIGKNYDRGLNAFNTIGLPQGASFRESEIDQLPSQELFQHLYNIEGQIDKEDPLGLTGQALGTSGRQQGMAEEGALRRYATVVENTAHSFAKAFGMGLRICEKIPNMMPKGLSKSDIGGFYGCEVELKATDPLEQDRLRNLGEKLWNMGQGSIDLETNLTMYQGYTQGEADKIIAKRLVDNATINSPVVAQILGMQAVREAGMEEQYQAIIQAQQQAGGQTGEPRNRPSEVETERGREEADVNLTQRPGRRQPTQ</sequence>
<feature type="compositionally biased region" description="Basic and acidic residues" evidence="1">
    <location>
        <begin position="531"/>
        <end position="547"/>
    </location>
</feature>
<gene>
    <name evidence="2" type="ORF">LCGC14_0560880</name>
</gene>
<organism evidence="2">
    <name type="scientific">marine sediment metagenome</name>
    <dbReference type="NCBI Taxonomy" id="412755"/>
    <lineage>
        <taxon>unclassified sequences</taxon>
        <taxon>metagenomes</taxon>
        <taxon>ecological metagenomes</taxon>
    </lineage>
</organism>
<reference evidence="2" key="1">
    <citation type="journal article" date="2015" name="Nature">
        <title>Complex archaea that bridge the gap between prokaryotes and eukaryotes.</title>
        <authorList>
            <person name="Spang A."/>
            <person name="Saw J.H."/>
            <person name="Jorgensen S.L."/>
            <person name="Zaremba-Niedzwiedzka K."/>
            <person name="Martijn J."/>
            <person name="Lind A.E."/>
            <person name="van Eijk R."/>
            <person name="Schleper C."/>
            <person name="Guy L."/>
            <person name="Ettema T.J."/>
        </authorList>
    </citation>
    <scope>NUCLEOTIDE SEQUENCE</scope>
</reference>
<dbReference type="AlphaFoldDB" id="A0A0F9S5M3"/>
<dbReference type="EMBL" id="LAZR01000798">
    <property type="protein sequence ID" value="KKN57542.1"/>
    <property type="molecule type" value="Genomic_DNA"/>
</dbReference>
<evidence type="ECO:0000313" key="2">
    <source>
        <dbReference type="EMBL" id="KKN57542.1"/>
    </source>
</evidence>
<feature type="region of interest" description="Disordered" evidence="1">
    <location>
        <begin position="521"/>
        <end position="562"/>
    </location>
</feature>
<comment type="caution">
    <text evidence="2">The sequence shown here is derived from an EMBL/GenBank/DDBJ whole genome shotgun (WGS) entry which is preliminary data.</text>
</comment>
<evidence type="ECO:0000256" key="1">
    <source>
        <dbReference type="SAM" id="MobiDB-lite"/>
    </source>
</evidence>
<evidence type="ECO:0008006" key="3">
    <source>
        <dbReference type="Google" id="ProtNLM"/>
    </source>
</evidence>
<accession>A0A0F9S5M3</accession>